<keyword evidence="1" id="KW-0472">Membrane</keyword>
<sequence>MRRCRFFTMGVSSFGLVFGTAGIRWVSLPFSMPPARDRVPTSEVRSLTWDPATLDPRGFCPGILTVVCMSGISLPCTSSM</sequence>
<feature type="transmembrane region" description="Helical" evidence="1">
    <location>
        <begin position="6"/>
        <end position="26"/>
    </location>
</feature>
<organism evidence="2">
    <name type="scientific">Ixodes ricinus</name>
    <name type="common">Common tick</name>
    <name type="synonym">Acarus ricinus</name>
    <dbReference type="NCBI Taxonomy" id="34613"/>
    <lineage>
        <taxon>Eukaryota</taxon>
        <taxon>Metazoa</taxon>
        <taxon>Ecdysozoa</taxon>
        <taxon>Arthropoda</taxon>
        <taxon>Chelicerata</taxon>
        <taxon>Arachnida</taxon>
        <taxon>Acari</taxon>
        <taxon>Parasitiformes</taxon>
        <taxon>Ixodida</taxon>
        <taxon>Ixodoidea</taxon>
        <taxon>Ixodidae</taxon>
        <taxon>Ixodinae</taxon>
        <taxon>Ixodes</taxon>
    </lineage>
</organism>
<dbReference type="EMBL" id="GIFC01002173">
    <property type="protein sequence ID" value="MXU84256.1"/>
    <property type="molecule type" value="Transcribed_RNA"/>
</dbReference>
<accession>A0A6B0U7V6</accession>
<evidence type="ECO:0000256" key="1">
    <source>
        <dbReference type="SAM" id="Phobius"/>
    </source>
</evidence>
<evidence type="ECO:0000313" key="2">
    <source>
        <dbReference type="EMBL" id="MXU84256.1"/>
    </source>
</evidence>
<dbReference type="AlphaFoldDB" id="A0A6B0U7V6"/>
<keyword evidence="1" id="KW-1133">Transmembrane helix</keyword>
<keyword evidence="1" id="KW-0812">Transmembrane</keyword>
<protein>
    <submittedName>
        <fullName evidence="2">Putative secreted protein</fullName>
    </submittedName>
</protein>
<reference evidence="2" key="1">
    <citation type="submission" date="2019-12" db="EMBL/GenBank/DDBJ databases">
        <title>An insight into the sialome of adult female Ixodes ricinus ticks feeding for 6 days.</title>
        <authorList>
            <person name="Perner J."/>
            <person name="Ribeiro J.M.C."/>
        </authorList>
    </citation>
    <scope>NUCLEOTIDE SEQUENCE</scope>
    <source>
        <strain evidence="2">Semi-engorged</strain>
        <tissue evidence="2">Salivary glands</tissue>
    </source>
</reference>
<name>A0A6B0U7V6_IXORI</name>
<proteinExistence type="predicted"/>